<evidence type="ECO:0000313" key="4">
    <source>
        <dbReference type="Proteomes" id="UP001314796"/>
    </source>
</evidence>
<reference evidence="3 4" key="1">
    <citation type="submission" date="2021-01" db="EMBL/GenBank/DDBJ databases">
        <title>Genomic Encyclopedia of Type Strains, Phase IV (KMG-IV): sequencing the most valuable type-strain genomes for metagenomic binning, comparative biology and taxonomic classification.</title>
        <authorList>
            <person name="Goeker M."/>
        </authorList>
    </citation>
    <scope>NUCLEOTIDE SEQUENCE [LARGE SCALE GENOMIC DNA]</scope>
    <source>
        <strain evidence="3 4">DSM 25890</strain>
    </source>
</reference>
<dbReference type="Gene3D" id="3.90.226.10">
    <property type="entry name" value="2-enoyl-CoA Hydratase, Chain A, domain 1"/>
    <property type="match status" value="1"/>
</dbReference>
<proteinExistence type="predicted"/>
<name>A0ABS2NMG7_9FIRM</name>
<organism evidence="3 4">
    <name type="scientific">Alkaliphilus hydrothermalis</name>
    <dbReference type="NCBI Taxonomy" id="1482730"/>
    <lineage>
        <taxon>Bacteria</taxon>
        <taxon>Bacillati</taxon>
        <taxon>Bacillota</taxon>
        <taxon>Clostridia</taxon>
        <taxon>Peptostreptococcales</taxon>
        <taxon>Natronincolaceae</taxon>
        <taxon>Alkaliphilus</taxon>
    </lineage>
</organism>
<evidence type="ECO:0000256" key="1">
    <source>
        <dbReference type="SAM" id="SignalP"/>
    </source>
</evidence>
<feature type="chain" id="PRO_5046738160" description="Tail specific protease domain-containing protein" evidence="1">
    <location>
        <begin position="26"/>
        <end position="424"/>
    </location>
</feature>
<feature type="signal peptide" evidence="1">
    <location>
        <begin position="1"/>
        <end position="25"/>
    </location>
</feature>
<dbReference type="SMART" id="SM00245">
    <property type="entry name" value="TSPc"/>
    <property type="match status" value="1"/>
</dbReference>
<comment type="caution">
    <text evidence="3">The sequence shown here is derived from an EMBL/GenBank/DDBJ whole genome shotgun (WGS) entry which is preliminary data.</text>
</comment>
<accession>A0ABS2NMG7</accession>
<keyword evidence="4" id="KW-1185">Reference proteome</keyword>
<protein>
    <recommendedName>
        <fullName evidence="2">Tail specific protease domain-containing protein</fullName>
    </recommendedName>
</protein>
<evidence type="ECO:0000259" key="2">
    <source>
        <dbReference type="SMART" id="SM00245"/>
    </source>
</evidence>
<dbReference type="Pfam" id="PF03572">
    <property type="entry name" value="Peptidase_S41"/>
    <property type="match status" value="1"/>
</dbReference>
<gene>
    <name evidence="3" type="ORF">JOC73_000638</name>
</gene>
<feature type="domain" description="Tail specific protease" evidence="2">
    <location>
        <begin position="232"/>
        <end position="403"/>
    </location>
</feature>
<dbReference type="InterPro" id="IPR005151">
    <property type="entry name" value="Tail-specific_protease"/>
</dbReference>
<evidence type="ECO:0000313" key="3">
    <source>
        <dbReference type="EMBL" id="MBM7614129.1"/>
    </source>
</evidence>
<dbReference type="EMBL" id="JAFBEE010000002">
    <property type="protein sequence ID" value="MBM7614129.1"/>
    <property type="molecule type" value="Genomic_DNA"/>
</dbReference>
<dbReference type="RefSeq" id="WP_204400395.1">
    <property type="nucleotide sequence ID" value="NZ_JAFBEE010000002.1"/>
</dbReference>
<dbReference type="SUPFAM" id="SSF52096">
    <property type="entry name" value="ClpP/crotonase"/>
    <property type="match status" value="1"/>
</dbReference>
<dbReference type="InterPro" id="IPR029045">
    <property type="entry name" value="ClpP/crotonase-like_dom_sf"/>
</dbReference>
<sequence length="424" mass="49333">MKRKSRKIVLFIVLMLMIVPLSSCNNTNSNNRTISSMKTDAARDGKWLADIEFVEKELPQRHKNLFFKLKEQDFHNNIEDIIERVPELTDDEVIIEMSKLIASVGDGHTRFSFNSEEIYPFGFYYFNDGVYLVDTVPEHSEFIGYRLKGINDTNIKDLMQLVKPIISHENEPQFKNLFTKYIIFPEVLNGLKISSSSSSEFIFIDKDGNERSVKAETYKNNDIEPVGRNIEDDVEMLYLKNPNKNYWYEYIEDENILYFQYSSCTNMKELSFKDFNTELFNFIDNNSIDKLVIDLRNNGGGNSSVMSPFFRELRKRKALNDPKKLFVIIGRKTFSSAILNALEFKNNTNATFVGEPTGGKPNHYGEVKILDLTNTNTRVTYSSKYFEHSSEDLNTMIPDFLVEPKAEDYFKNIDRVLLRIMEIE</sequence>
<dbReference type="Proteomes" id="UP001314796">
    <property type="component" value="Unassembled WGS sequence"/>
</dbReference>
<keyword evidence="1" id="KW-0732">Signal</keyword>